<dbReference type="InterPro" id="IPR001296">
    <property type="entry name" value="Glyco_trans_1"/>
</dbReference>
<accession>A0A0F5K1P1</accession>
<sequence length="395" mass="43139">MTSQDRSVAPKLIVDATVILSTRPSGIGHYALGIVKAFDALASRGLLSYSLLAAKSALPYADALGLHNRDRCIALHPLKKNLSRQILKRALPVAMDRIMPAGAYYFPAFNMLPLRQRPSAVVIHDMAHVDTQSCVAQGNVAQLAYTLPFAITHAHSIVTVSTFSKNRIAQYFGIDPARIVIAPPAVDRQCYRPMSLEDSRRIRESCGVHTDDFVLSVGNLEPRKNHANVIRAFAALPVEVTRKLSLVIIGADGWQSDDIQVAIARATAKGVRILRPTRFVADNEMAAFYSAARFLAFLPLYEGFGMPPLEAYACGTPVLASRVASVPEAAGECAVYVDDPLCQSEIRERMLDMLTLGQSRSPALAHQMTRHLSRFCWQRSAAVTINALTGTMIEA</sequence>
<dbReference type="OrthoDB" id="433681at2"/>
<dbReference type="PATRIC" id="fig|28092.6.peg.2178"/>
<protein>
    <recommendedName>
        <fullName evidence="2">Glycosyl transferase family 1 domain-containing protein</fullName>
    </recommendedName>
</protein>
<dbReference type="Gene3D" id="3.40.50.2000">
    <property type="entry name" value="Glycogen Phosphorylase B"/>
    <property type="match status" value="2"/>
</dbReference>
<keyword evidence="1" id="KW-0808">Transferase</keyword>
<reference evidence="3 4" key="1">
    <citation type="submission" date="2015-03" db="EMBL/GenBank/DDBJ databases">
        <title>Draft Genome Sequence of Burkholderia andropogonis type strain ICMP2807, isolated from Sorghum bicolor.</title>
        <authorList>
            <person name="Lopes-Santos L."/>
            <person name="Castro D.B."/>
            <person name="Ottoboni L.M."/>
            <person name="Park D."/>
            <person name="Weirc B.S."/>
            <person name="Destefano S.A."/>
        </authorList>
    </citation>
    <scope>NUCLEOTIDE SEQUENCE [LARGE SCALE GENOMIC DNA]</scope>
    <source>
        <strain evidence="3 4">ICMP2807</strain>
    </source>
</reference>
<dbReference type="SUPFAM" id="SSF53756">
    <property type="entry name" value="UDP-Glycosyltransferase/glycogen phosphorylase"/>
    <property type="match status" value="1"/>
</dbReference>
<dbReference type="STRING" id="28092.WM40_09245"/>
<evidence type="ECO:0000313" key="3">
    <source>
        <dbReference type="EMBL" id="KKB63845.1"/>
    </source>
</evidence>
<name>A0A0F5K1P1_9BURK</name>
<organism evidence="3 4">
    <name type="scientific">Robbsia andropogonis</name>
    <dbReference type="NCBI Taxonomy" id="28092"/>
    <lineage>
        <taxon>Bacteria</taxon>
        <taxon>Pseudomonadati</taxon>
        <taxon>Pseudomonadota</taxon>
        <taxon>Betaproteobacteria</taxon>
        <taxon>Burkholderiales</taxon>
        <taxon>Burkholderiaceae</taxon>
        <taxon>Robbsia</taxon>
    </lineage>
</organism>
<dbReference type="GO" id="GO:0009103">
    <property type="term" value="P:lipopolysaccharide biosynthetic process"/>
    <property type="evidence" value="ECO:0007669"/>
    <property type="project" value="TreeGrafter"/>
</dbReference>
<feature type="domain" description="Glycosyl transferase family 1" evidence="2">
    <location>
        <begin position="207"/>
        <end position="354"/>
    </location>
</feature>
<dbReference type="GO" id="GO:0016757">
    <property type="term" value="F:glycosyltransferase activity"/>
    <property type="evidence" value="ECO:0007669"/>
    <property type="project" value="InterPro"/>
</dbReference>
<evidence type="ECO:0000256" key="1">
    <source>
        <dbReference type="ARBA" id="ARBA00022679"/>
    </source>
</evidence>
<proteinExistence type="predicted"/>
<evidence type="ECO:0000259" key="2">
    <source>
        <dbReference type="Pfam" id="PF00534"/>
    </source>
</evidence>
<dbReference type="CDD" id="cd03809">
    <property type="entry name" value="GT4_MtfB-like"/>
    <property type="match status" value="1"/>
</dbReference>
<gene>
    <name evidence="3" type="ORF">WM40_09245</name>
</gene>
<dbReference type="EMBL" id="LAQU01000007">
    <property type="protein sequence ID" value="KKB63845.1"/>
    <property type="molecule type" value="Genomic_DNA"/>
</dbReference>
<dbReference type="PANTHER" id="PTHR46401:SF2">
    <property type="entry name" value="GLYCOSYLTRANSFERASE WBBK-RELATED"/>
    <property type="match status" value="1"/>
</dbReference>
<dbReference type="AlphaFoldDB" id="A0A0F5K1P1"/>
<dbReference type="PANTHER" id="PTHR46401">
    <property type="entry name" value="GLYCOSYLTRANSFERASE WBBK-RELATED"/>
    <property type="match status" value="1"/>
</dbReference>
<keyword evidence="4" id="KW-1185">Reference proteome</keyword>
<dbReference type="Pfam" id="PF00534">
    <property type="entry name" value="Glycos_transf_1"/>
    <property type="match status" value="1"/>
</dbReference>
<dbReference type="RefSeq" id="WP_046152726.1">
    <property type="nucleotide sequence ID" value="NZ_CADFGU010000001.1"/>
</dbReference>
<evidence type="ECO:0000313" key="4">
    <source>
        <dbReference type="Proteomes" id="UP000033618"/>
    </source>
</evidence>
<comment type="caution">
    <text evidence="3">The sequence shown here is derived from an EMBL/GenBank/DDBJ whole genome shotgun (WGS) entry which is preliminary data.</text>
</comment>
<dbReference type="Proteomes" id="UP000033618">
    <property type="component" value="Unassembled WGS sequence"/>
</dbReference>